<sequence>MEILERLTPRQAQFVREYVTGGNAAEAARRAGYSERTAKAIACELLTKPDLQEAIQALQAENAAKWDITRKDVIEGVLEAVAMARVQGEPMAMIAGYRELARMMGFNAPEAHRVEVVTPAAASAMLAKLAAMSDTDLATLASRGA</sequence>
<dbReference type="PANTHER" id="PTHR41328:SF2">
    <property type="entry name" value="TERMINASE SMALL SUBUNIT"/>
    <property type="match status" value="1"/>
</dbReference>
<dbReference type="Proteomes" id="UP000318422">
    <property type="component" value="Unassembled WGS sequence"/>
</dbReference>
<keyword evidence="4" id="KW-1185">Reference proteome</keyword>
<dbReference type="EMBL" id="BJNV01000131">
    <property type="protein sequence ID" value="GEC97791.1"/>
    <property type="molecule type" value="Genomic_DNA"/>
</dbReference>
<dbReference type="SUPFAM" id="SSF46894">
    <property type="entry name" value="C-terminal effector domain of the bipartite response regulators"/>
    <property type="match status" value="1"/>
</dbReference>
<evidence type="ECO:0000313" key="4">
    <source>
        <dbReference type="Proteomes" id="UP000318422"/>
    </source>
</evidence>
<evidence type="ECO:0000256" key="2">
    <source>
        <dbReference type="ARBA" id="ARBA00023219"/>
    </source>
</evidence>
<dbReference type="InterPro" id="IPR005335">
    <property type="entry name" value="Terminase_ssu"/>
</dbReference>
<keyword evidence="1" id="KW-1188">Viral release from host cell</keyword>
<gene>
    <name evidence="3" type="ORF">ZRA01_38640</name>
</gene>
<dbReference type="OrthoDB" id="8227562at2"/>
<protein>
    <recommendedName>
        <fullName evidence="5">Terminase small subunit</fullName>
    </recommendedName>
</protein>
<dbReference type="RefSeq" id="WP_141355106.1">
    <property type="nucleotide sequence ID" value="NZ_BJNV01000131.1"/>
</dbReference>
<reference evidence="3 4" key="1">
    <citation type="submission" date="2019-06" db="EMBL/GenBank/DDBJ databases">
        <title>Whole genome shotgun sequence of Zoogloea ramigera NBRC 15342.</title>
        <authorList>
            <person name="Hosoyama A."/>
            <person name="Uohara A."/>
            <person name="Ohji S."/>
            <person name="Ichikawa N."/>
        </authorList>
    </citation>
    <scope>NUCLEOTIDE SEQUENCE [LARGE SCALE GENOMIC DNA]</scope>
    <source>
        <strain evidence="3 4">NBRC 15342</strain>
    </source>
</reference>
<name>A0A4Y4CY20_ZOORA</name>
<organism evidence="3 4">
    <name type="scientific">Zoogloea ramigera</name>
    <dbReference type="NCBI Taxonomy" id="350"/>
    <lineage>
        <taxon>Bacteria</taxon>
        <taxon>Pseudomonadati</taxon>
        <taxon>Pseudomonadota</taxon>
        <taxon>Betaproteobacteria</taxon>
        <taxon>Rhodocyclales</taxon>
        <taxon>Zoogloeaceae</taxon>
        <taxon>Zoogloea</taxon>
    </lineage>
</organism>
<comment type="caution">
    <text evidence="3">The sequence shown here is derived from an EMBL/GenBank/DDBJ whole genome shotgun (WGS) entry which is preliminary data.</text>
</comment>
<evidence type="ECO:0000313" key="3">
    <source>
        <dbReference type="EMBL" id="GEC97791.1"/>
    </source>
</evidence>
<dbReference type="AlphaFoldDB" id="A0A4Y4CY20"/>
<dbReference type="Gene3D" id="1.10.10.1400">
    <property type="entry name" value="Terminase, small subunit, N-terminal DNA-binding domain, HTH motif"/>
    <property type="match status" value="1"/>
</dbReference>
<dbReference type="InterPro" id="IPR016032">
    <property type="entry name" value="Sig_transdc_resp-reg_C-effctor"/>
</dbReference>
<dbReference type="GO" id="GO:0051276">
    <property type="term" value="P:chromosome organization"/>
    <property type="evidence" value="ECO:0007669"/>
    <property type="project" value="InterPro"/>
</dbReference>
<dbReference type="GO" id="GO:0003677">
    <property type="term" value="F:DNA binding"/>
    <property type="evidence" value="ECO:0007669"/>
    <property type="project" value="InterPro"/>
</dbReference>
<dbReference type="PANTHER" id="PTHR41328">
    <property type="entry name" value="TERMINASE SMALL SUBUNIT-RELATED"/>
    <property type="match status" value="1"/>
</dbReference>
<evidence type="ECO:0008006" key="5">
    <source>
        <dbReference type="Google" id="ProtNLM"/>
    </source>
</evidence>
<dbReference type="InterPro" id="IPR052404">
    <property type="entry name" value="SPP1-like_terminase"/>
</dbReference>
<evidence type="ECO:0000256" key="1">
    <source>
        <dbReference type="ARBA" id="ARBA00022612"/>
    </source>
</evidence>
<dbReference type="GO" id="GO:0006355">
    <property type="term" value="P:regulation of DNA-templated transcription"/>
    <property type="evidence" value="ECO:0007669"/>
    <property type="project" value="InterPro"/>
</dbReference>
<dbReference type="Pfam" id="PF03592">
    <property type="entry name" value="Terminase_2"/>
    <property type="match status" value="1"/>
</dbReference>
<accession>A0A4Y4CY20</accession>
<dbReference type="InterPro" id="IPR038713">
    <property type="entry name" value="Terminase_Gp1_N_sf"/>
</dbReference>
<keyword evidence="2" id="KW-0231">Viral genome packaging</keyword>
<proteinExistence type="predicted"/>